<evidence type="ECO:0000256" key="2">
    <source>
        <dbReference type="ARBA" id="ARBA00022475"/>
    </source>
</evidence>
<dbReference type="InterPro" id="IPR000620">
    <property type="entry name" value="EamA_dom"/>
</dbReference>
<dbReference type="RefSeq" id="WP_107581915.1">
    <property type="nucleotide sequence ID" value="NZ_JAERMS010000009.1"/>
</dbReference>
<keyword evidence="3" id="KW-0444">Lipid biosynthesis</keyword>
<keyword evidence="5" id="KW-0441">Lipid A biosynthesis</keyword>
<evidence type="ECO:0000256" key="5">
    <source>
        <dbReference type="ARBA" id="ARBA00022556"/>
    </source>
</evidence>
<dbReference type="Gene3D" id="1.10.3730.20">
    <property type="match status" value="1"/>
</dbReference>
<organism evidence="13 14">
    <name type="scientific">Prevotella illustrans</name>
    <dbReference type="NCBI Taxonomy" id="2800387"/>
    <lineage>
        <taxon>Bacteria</taxon>
        <taxon>Pseudomonadati</taxon>
        <taxon>Bacteroidota</taxon>
        <taxon>Bacteroidia</taxon>
        <taxon>Bacteroidales</taxon>
        <taxon>Prevotellaceae</taxon>
        <taxon>Prevotella</taxon>
    </lineage>
</organism>
<dbReference type="InterPro" id="IPR000390">
    <property type="entry name" value="Small_drug/metabolite_transptr"/>
</dbReference>
<keyword evidence="2" id="KW-1003">Cell membrane</keyword>
<dbReference type="PANTHER" id="PTHR30561:SF9">
    <property type="entry name" value="4-AMINO-4-DEOXY-L-ARABINOSE-PHOSPHOUNDECAPRENOL FLIPPASE SUBUNIT ARNF-RELATED"/>
    <property type="match status" value="1"/>
</dbReference>
<feature type="domain" description="EamA" evidence="12">
    <location>
        <begin position="24"/>
        <end position="114"/>
    </location>
</feature>
<keyword evidence="7" id="KW-0448">Lipopolysaccharide biosynthesis</keyword>
<dbReference type="SUPFAM" id="SSF103481">
    <property type="entry name" value="Multidrug resistance efflux transporter EmrE"/>
    <property type="match status" value="1"/>
</dbReference>
<dbReference type="EMBL" id="JAERMS010000009">
    <property type="protein sequence ID" value="MBO1363091.1"/>
    <property type="molecule type" value="Genomic_DNA"/>
</dbReference>
<dbReference type="Proteomes" id="UP000664265">
    <property type="component" value="Unassembled WGS sequence"/>
</dbReference>
<feature type="transmembrane region" description="Helical" evidence="11">
    <location>
        <begin position="98"/>
        <end position="115"/>
    </location>
</feature>
<evidence type="ECO:0000256" key="3">
    <source>
        <dbReference type="ARBA" id="ARBA00022516"/>
    </source>
</evidence>
<evidence type="ECO:0000313" key="14">
    <source>
        <dbReference type="Proteomes" id="UP000664265"/>
    </source>
</evidence>
<keyword evidence="6 11" id="KW-0812">Transmembrane</keyword>
<proteinExistence type="predicted"/>
<feature type="transmembrane region" description="Helical" evidence="11">
    <location>
        <begin position="45"/>
        <end position="65"/>
    </location>
</feature>
<protein>
    <submittedName>
        <fullName evidence="13">EamA family transporter</fullName>
    </submittedName>
</protein>
<keyword evidence="8 11" id="KW-1133">Transmembrane helix</keyword>
<gene>
    <name evidence="13" type="ORF">JHU38_04740</name>
</gene>
<dbReference type="Pfam" id="PF00892">
    <property type="entry name" value="EamA"/>
    <property type="match status" value="1"/>
</dbReference>
<evidence type="ECO:0000259" key="12">
    <source>
        <dbReference type="Pfam" id="PF00892"/>
    </source>
</evidence>
<evidence type="ECO:0000256" key="4">
    <source>
        <dbReference type="ARBA" id="ARBA00022519"/>
    </source>
</evidence>
<keyword evidence="14" id="KW-1185">Reference proteome</keyword>
<evidence type="ECO:0000313" key="13">
    <source>
        <dbReference type="EMBL" id="MBO1363091.1"/>
    </source>
</evidence>
<comment type="caution">
    <text evidence="13">The sequence shown here is derived from an EMBL/GenBank/DDBJ whole genome shotgun (WGS) entry which is preliminary data.</text>
</comment>
<accession>A0ABS3M4R9</accession>
<evidence type="ECO:0000256" key="6">
    <source>
        <dbReference type="ARBA" id="ARBA00022692"/>
    </source>
</evidence>
<reference evidence="13 14" key="1">
    <citation type="submission" date="2021-01" db="EMBL/GenBank/DDBJ databases">
        <title>Prevotella A2931 sp. nov.</title>
        <authorList>
            <person name="Buhl M."/>
            <person name="Oberhettinger P."/>
        </authorList>
    </citation>
    <scope>NUCLEOTIDE SEQUENCE [LARGE SCALE GENOMIC DNA]</scope>
    <source>
        <strain evidence="13 14">A2931</strain>
    </source>
</reference>
<evidence type="ECO:0000256" key="8">
    <source>
        <dbReference type="ARBA" id="ARBA00022989"/>
    </source>
</evidence>
<evidence type="ECO:0000256" key="11">
    <source>
        <dbReference type="SAM" id="Phobius"/>
    </source>
</evidence>
<sequence>MRLILLSILQSLLLCSGQVFLKFALQQMGPFRWAWSLITDQLTNWWWLGCGLCYGAATVQWMYIIKTFPFSMAYPMVSLSYVFGMLAALLFFHETIPPTRWLGVFLIITGCFLVAK</sequence>
<keyword evidence="4" id="KW-0997">Cell inner membrane</keyword>
<comment type="subcellular location">
    <subcellularLocation>
        <location evidence="1">Cell membrane</location>
        <topology evidence="1">Multi-pass membrane protein</topology>
    </subcellularLocation>
</comment>
<feature type="transmembrane region" description="Helical" evidence="11">
    <location>
        <begin position="72"/>
        <end position="92"/>
    </location>
</feature>
<evidence type="ECO:0000256" key="1">
    <source>
        <dbReference type="ARBA" id="ARBA00004651"/>
    </source>
</evidence>
<evidence type="ECO:0000256" key="10">
    <source>
        <dbReference type="ARBA" id="ARBA00023136"/>
    </source>
</evidence>
<name>A0ABS3M4R9_9BACT</name>
<dbReference type="InterPro" id="IPR037185">
    <property type="entry name" value="EmrE-like"/>
</dbReference>
<keyword evidence="9" id="KW-0443">Lipid metabolism</keyword>
<evidence type="ECO:0000256" key="7">
    <source>
        <dbReference type="ARBA" id="ARBA00022985"/>
    </source>
</evidence>
<evidence type="ECO:0000256" key="9">
    <source>
        <dbReference type="ARBA" id="ARBA00023098"/>
    </source>
</evidence>
<keyword evidence="10 11" id="KW-0472">Membrane</keyword>
<dbReference type="PANTHER" id="PTHR30561">
    <property type="entry name" value="SMR FAMILY PROTON-DEPENDENT DRUG EFFLUX TRANSPORTER SUGE"/>
    <property type="match status" value="1"/>
</dbReference>